<evidence type="ECO:0000256" key="10">
    <source>
        <dbReference type="PROSITE-ProRule" id="PRU01240"/>
    </source>
</evidence>
<dbReference type="InterPro" id="IPR010259">
    <property type="entry name" value="S8pro/Inhibitor_I9"/>
</dbReference>
<dbReference type="Pfam" id="PF07714">
    <property type="entry name" value="PK_Tyr_Ser-Thr"/>
    <property type="match status" value="1"/>
</dbReference>
<dbReference type="SUPFAM" id="SSF54897">
    <property type="entry name" value="Protease propeptides/inhibitors"/>
    <property type="match status" value="1"/>
</dbReference>
<evidence type="ECO:0000256" key="12">
    <source>
        <dbReference type="SAM" id="SignalP"/>
    </source>
</evidence>
<organism evidence="14">
    <name type="scientific">Daucus carota subsp. sativus</name>
    <name type="common">Carrot</name>
    <dbReference type="NCBI Taxonomy" id="79200"/>
    <lineage>
        <taxon>Eukaryota</taxon>
        <taxon>Viridiplantae</taxon>
        <taxon>Streptophyta</taxon>
        <taxon>Embryophyta</taxon>
        <taxon>Tracheophyta</taxon>
        <taxon>Spermatophyta</taxon>
        <taxon>Magnoliopsida</taxon>
        <taxon>eudicotyledons</taxon>
        <taxon>Gunneridae</taxon>
        <taxon>Pentapetalae</taxon>
        <taxon>asterids</taxon>
        <taxon>campanulids</taxon>
        <taxon>Apiales</taxon>
        <taxon>Apiaceae</taxon>
        <taxon>Apioideae</taxon>
        <taxon>Scandiceae</taxon>
        <taxon>Daucinae</taxon>
        <taxon>Daucus</taxon>
        <taxon>Daucus sect. Daucus</taxon>
    </lineage>
</organism>
<keyword evidence="7 10" id="KW-0720">Serine protease</keyword>
<keyword evidence="3" id="KW-0964">Secreted</keyword>
<gene>
    <name evidence="14" type="ORF">DCAR_020211</name>
</gene>
<dbReference type="GO" id="GO:0006508">
    <property type="term" value="P:proteolysis"/>
    <property type="evidence" value="ECO:0007669"/>
    <property type="project" value="UniProtKB-KW"/>
</dbReference>
<evidence type="ECO:0000256" key="11">
    <source>
        <dbReference type="SAM" id="MobiDB-lite"/>
    </source>
</evidence>
<dbReference type="SUPFAM" id="SSF52743">
    <property type="entry name" value="Subtilisin-like"/>
    <property type="match status" value="1"/>
</dbReference>
<dbReference type="InterPro" id="IPR036852">
    <property type="entry name" value="Peptidase_S8/S53_dom_sf"/>
</dbReference>
<feature type="signal peptide" evidence="12">
    <location>
        <begin position="1"/>
        <end position="21"/>
    </location>
</feature>
<dbReference type="FunFam" id="1.10.510.10:FF:000317">
    <property type="entry name" value="PTI1-like tyrosine-protein kinase At3g15890"/>
    <property type="match status" value="1"/>
</dbReference>
<dbReference type="CDD" id="cd04852">
    <property type="entry name" value="Peptidases_S8_3"/>
    <property type="match status" value="1"/>
</dbReference>
<evidence type="ECO:0000256" key="1">
    <source>
        <dbReference type="ARBA" id="ARBA00004613"/>
    </source>
</evidence>
<dbReference type="GO" id="GO:0004252">
    <property type="term" value="F:serine-type endopeptidase activity"/>
    <property type="evidence" value="ECO:0007669"/>
    <property type="project" value="UniProtKB-UniRule"/>
</dbReference>
<dbReference type="Gene3D" id="3.50.30.30">
    <property type="match status" value="1"/>
</dbReference>
<dbReference type="InterPro" id="IPR011009">
    <property type="entry name" value="Kinase-like_dom_sf"/>
</dbReference>
<dbReference type="Gene3D" id="1.10.510.10">
    <property type="entry name" value="Transferase(Phosphotransferase) domain 1"/>
    <property type="match status" value="1"/>
</dbReference>
<feature type="active site" description="Charge relay system" evidence="9 10">
    <location>
        <position position="219"/>
    </location>
</feature>
<dbReference type="InterPro" id="IPR003137">
    <property type="entry name" value="PA_domain"/>
</dbReference>
<dbReference type="InterPro" id="IPR023828">
    <property type="entry name" value="Peptidase_S8_Ser-AS"/>
</dbReference>
<evidence type="ECO:0000313" key="14">
    <source>
        <dbReference type="EMBL" id="KZM92424.1"/>
    </source>
</evidence>
<protein>
    <recommendedName>
        <fullName evidence="13">Protein kinase domain-containing protein</fullName>
    </recommendedName>
</protein>
<evidence type="ECO:0000259" key="13">
    <source>
        <dbReference type="PROSITE" id="PS50011"/>
    </source>
</evidence>
<dbReference type="FunFam" id="3.40.50.200:FF:000006">
    <property type="entry name" value="Subtilisin-like protease SBT1.5"/>
    <property type="match status" value="1"/>
</dbReference>
<keyword evidence="5 12" id="KW-0732">Signal</keyword>
<dbReference type="CDD" id="cd02120">
    <property type="entry name" value="PA_subtilisin_like"/>
    <property type="match status" value="1"/>
</dbReference>
<dbReference type="Pfam" id="PF02225">
    <property type="entry name" value="PA"/>
    <property type="match status" value="1"/>
</dbReference>
<feature type="region of interest" description="Disordered" evidence="11">
    <location>
        <begin position="1018"/>
        <end position="1044"/>
    </location>
</feature>
<dbReference type="PROSITE" id="PS00138">
    <property type="entry name" value="SUBTILASE_SER"/>
    <property type="match status" value="1"/>
</dbReference>
<dbReference type="PROSITE" id="PS50011">
    <property type="entry name" value="PROTEIN_KINASE_DOM"/>
    <property type="match status" value="1"/>
</dbReference>
<dbReference type="FunFam" id="3.50.30.30:FF:000005">
    <property type="entry name" value="subtilisin-like protease SBT1.5"/>
    <property type="match status" value="1"/>
</dbReference>
<dbReference type="InterPro" id="IPR000209">
    <property type="entry name" value="Peptidase_S8/S53_dom"/>
</dbReference>
<dbReference type="EMBL" id="LNRQ01000006">
    <property type="protein sequence ID" value="KZM92424.1"/>
    <property type="molecule type" value="Genomic_DNA"/>
</dbReference>
<feature type="active site" description="Charge relay system" evidence="9 10">
    <location>
        <position position="552"/>
    </location>
</feature>
<dbReference type="GO" id="GO:0048731">
    <property type="term" value="P:system development"/>
    <property type="evidence" value="ECO:0007669"/>
    <property type="project" value="UniProtKB-ARBA"/>
</dbReference>
<accession>A0A164WY11</accession>
<dbReference type="GO" id="GO:0005576">
    <property type="term" value="C:extracellular region"/>
    <property type="evidence" value="ECO:0007669"/>
    <property type="project" value="UniProtKB-SubCell"/>
</dbReference>
<dbReference type="Gene3D" id="3.40.50.200">
    <property type="entry name" value="Peptidase S8/S53 domain"/>
    <property type="match status" value="1"/>
</dbReference>
<dbReference type="InterPro" id="IPR045051">
    <property type="entry name" value="SBT"/>
</dbReference>
<dbReference type="InterPro" id="IPR037045">
    <property type="entry name" value="S8pro/Inhibitor_I9_sf"/>
</dbReference>
<dbReference type="Pfam" id="PF05922">
    <property type="entry name" value="Inhibitor_I9"/>
    <property type="match status" value="1"/>
</dbReference>
<dbReference type="Gramene" id="KZM92424">
    <property type="protein sequence ID" value="KZM92424"/>
    <property type="gene ID" value="DCAR_020211"/>
</dbReference>
<comment type="subcellular location">
    <subcellularLocation>
        <location evidence="1">Secreted</location>
    </subcellularLocation>
</comment>
<evidence type="ECO:0000256" key="8">
    <source>
        <dbReference type="ARBA" id="ARBA00023180"/>
    </source>
</evidence>
<dbReference type="SUPFAM" id="SSF56112">
    <property type="entry name" value="Protein kinase-like (PK-like)"/>
    <property type="match status" value="1"/>
</dbReference>
<comment type="caution">
    <text evidence="14">The sequence shown here is derived from an EMBL/GenBank/DDBJ whole genome shotgun (WGS) entry which is preliminary data.</text>
</comment>
<name>A0A164WY11_DAUCS</name>
<dbReference type="AlphaFoldDB" id="A0A164WY11"/>
<evidence type="ECO:0000256" key="6">
    <source>
        <dbReference type="ARBA" id="ARBA00022801"/>
    </source>
</evidence>
<dbReference type="InterPro" id="IPR034197">
    <property type="entry name" value="Peptidases_S8_3"/>
</dbReference>
<evidence type="ECO:0000256" key="7">
    <source>
        <dbReference type="ARBA" id="ARBA00022825"/>
    </source>
</evidence>
<keyword evidence="8" id="KW-0325">Glycoprotein</keyword>
<feature type="chain" id="PRO_5007854247" description="Protein kinase domain-containing protein" evidence="12">
    <location>
        <begin position="22"/>
        <end position="1044"/>
    </location>
</feature>
<evidence type="ECO:0000256" key="3">
    <source>
        <dbReference type="ARBA" id="ARBA00022525"/>
    </source>
</evidence>
<dbReference type="GO" id="GO:0005524">
    <property type="term" value="F:ATP binding"/>
    <property type="evidence" value="ECO:0007669"/>
    <property type="project" value="InterPro"/>
</dbReference>
<keyword evidence="4 10" id="KW-0645">Protease</keyword>
<dbReference type="PROSITE" id="PS51892">
    <property type="entry name" value="SUBTILASE"/>
    <property type="match status" value="1"/>
</dbReference>
<dbReference type="InterPro" id="IPR001245">
    <property type="entry name" value="Ser-Thr/Tyr_kinase_cat_dom"/>
</dbReference>
<dbReference type="InterPro" id="IPR015500">
    <property type="entry name" value="Peptidase_S8_subtilisin-rel"/>
</dbReference>
<keyword evidence="6 10" id="KW-0378">Hydrolase</keyword>
<sequence>MVVRWAFFLLPTYLAITNVLSSTKIPTSKTYIVQINRSAKPETFGTHVEWYASVIQSVALEGDDNIDTERIMYNYETVFHGVAARLSLDEVQRLQQHPAVKAVHPESVYELHTTRSPFFLGLESADNTDVLSGNLTGHDVVVGVIDTGIWPESKSFSDRGLPPVPGHWKGTCQTGRGFDKAHCNRKIVGARMFYYGYEADVGKINERKVYKSPRDQDGHGTHVAATVAGAPVRGASLLGQAQGTARGMAPGARIAVYKVCWAGKCSTSDIIEGIDKAVKDGVDVLSLSLGAPTFAYQTDSLSIATFGAMERGVFVSCSAGNSGPNADSLANVSPWMTTVGASTVDRVFPSAVTLGTGRKITGASLYKGWKDGSLRKQYPLVYIGSNSSISDPSALCLQGSLNPKIVSGKIVICNRGLTNRVEIGQVVKDAGGIGMILANTYEHGEDLIADSHLLPAIAVGNKEGAAIKKYAMTNSHPTAALSFQGTRVGIRPSPVVAAFSSRGPNYLNLEVLKPDIVAPGVNILAAWTHSLGPSSLVTDKRIVDFNILSGTSMSCPHVSGIAALIKSRHPNWSPAAIKSAMMTTAYIHDNKYNPLADASTGAASTPYAHGAGHINPLKALNPGLIYDLGPQDYFEFLCAQISSTDMELFGNRTCHHTLASLGDLNYPALSVSFPEKGNNSAVTLHRTVTNVGKAVSNYHAVVSSFKSVVVEVEPATLHFTKKHQKLSYKVTISGKKRQTGPEFGHLIWKNKVHKISVQRLKAMSSLAEMKFAVQVEILGRVRHRNLIFLRGFCIGGDERIIVSDYMPNQSLIAHLYGQLASDCLLDWPRRISIAIGAAEGISYLHHEANPQIIHRNISASNVLLDSEFQAKVADFGVAKFVPEGVTHLTTRVKGTLGYIAPEYAMWGKVSKSCDVYSFGILLLEIISARKPIEKLPGGVKRDIVQWASPLVQKGAYELLVDPRLKGKYDCTQLKSLVIIAMRCTDSDPENRPSMIDVVALLKGGNVVTREDITVVRNMADGNEDEEFGEDGSDDTDLAPKLKKE</sequence>
<dbReference type="OMA" id="TASHCNK"/>
<dbReference type="PRINTS" id="PR00723">
    <property type="entry name" value="SUBTILISIN"/>
</dbReference>
<evidence type="ECO:0000256" key="9">
    <source>
        <dbReference type="PIRSR" id="PIRSR615500-1"/>
    </source>
</evidence>
<feature type="domain" description="Protein kinase" evidence="13">
    <location>
        <begin position="717"/>
        <end position="1008"/>
    </location>
</feature>
<evidence type="ECO:0000256" key="5">
    <source>
        <dbReference type="ARBA" id="ARBA00022729"/>
    </source>
</evidence>
<dbReference type="GO" id="GO:0004672">
    <property type="term" value="F:protein kinase activity"/>
    <property type="evidence" value="ECO:0007669"/>
    <property type="project" value="InterPro"/>
</dbReference>
<evidence type="ECO:0000256" key="2">
    <source>
        <dbReference type="ARBA" id="ARBA00011073"/>
    </source>
</evidence>
<feature type="compositionally biased region" description="Acidic residues" evidence="11">
    <location>
        <begin position="1021"/>
        <end position="1036"/>
    </location>
</feature>
<dbReference type="PANTHER" id="PTHR10795">
    <property type="entry name" value="PROPROTEIN CONVERTASE SUBTILISIN/KEXIN"/>
    <property type="match status" value="1"/>
</dbReference>
<dbReference type="InterPro" id="IPR000719">
    <property type="entry name" value="Prot_kinase_dom"/>
</dbReference>
<proteinExistence type="inferred from homology"/>
<comment type="similarity">
    <text evidence="2 10">Belongs to the peptidase S8 family.</text>
</comment>
<dbReference type="Gene3D" id="3.30.70.80">
    <property type="entry name" value="Peptidase S8 propeptide/proteinase inhibitor I9"/>
    <property type="match status" value="1"/>
</dbReference>
<reference evidence="14" key="1">
    <citation type="journal article" date="2016" name="Nat. Genet.">
        <title>A high-quality carrot genome assembly provides new insights into carotenoid accumulation and asterid genome evolution.</title>
        <authorList>
            <person name="Iorizzo M."/>
            <person name="Ellison S."/>
            <person name="Senalik D."/>
            <person name="Zeng P."/>
            <person name="Satapoomin P."/>
            <person name="Huang J."/>
            <person name="Bowman M."/>
            <person name="Iovene M."/>
            <person name="Sanseverino W."/>
            <person name="Cavagnaro P."/>
            <person name="Yildiz M."/>
            <person name="Macko-Podgorni A."/>
            <person name="Moranska E."/>
            <person name="Grzebelus E."/>
            <person name="Grzebelus D."/>
            <person name="Ashrafi H."/>
            <person name="Zheng Z."/>
            <person name="Cheng S."/>
            <person name="Spooner D."/>
            <person name="Van Deynze A."/>
            <person name="Simon P."/>
        </authorList>
    </citation>
    <scope>NUCLEOTIDE SEQUENCE [LARGE SCALE GENOMIC DNA]</scope>
    <source>
        <tissue evidence="14">Leaf</tissue>
    </source>
</reference>
<dbReference type="Gene3D" id="2.60.40.2310">
    <property type="match status" value="1"/>
</dbReference>
<evidence type="ECO:0000256" key="4">
    <source>
        <dbReference type="ARBA" id="ARBA00022670"/>
    </source>
</evidence>
<feature type="active site" description="Charge relay system" evidence="9 10">
    <location>
        <position position="146"/>
    </location>
</feature>
<dbReference type="Pfam" id="PF00082">
    <property type="entry name" value="Peptidase_S8"/>
    <property type="match status" value="1"/>
</dbReference>
<dbReference type="FunFam" id="3.30.70.80:FF:000003">
    <property type="entry name" value="Subtilisin-like protease SBT1.9"/>
    <property type="match status" value="1"/>
</dbReference>